<feature type="non-terminal residue" evidence="7">
    <location>
        <position position="1"/>
    </location>
</feature>
<evidence type="ECO:0000256" key="4">
    <source>
        <dbReference type="ARBA" id="ARBA00022801"/>
    </source>
</evidence>
<dbReference type="AlphaFoldDB" id="A0A0B6Y622"/>
<dbReference type="GO" id="GO:0046872">
    <property type="term" value="F:metal ion binding"/>
    <property type="evidence" value="ECO:0007669"/>
    <property type="project" value="UniProtKB-KW"/>
</dbReference>
<evidence type="ECO:0000256" key="2">
    <source>
        <dbReference type="ARBA" id="ARBA00022722"/>
    </source>
</evidence>
<keyword evidence="6" id="KW-0460">Magnesium</keyword>
<evidence type="ECO:0000256" key="6">
    <source>
        <dbReference type="ARBA" id="ARBA00022842"/>
    </source>
</evidence>
<organism evidence="7">
    <name type="scientific">Arion vulgaris</name>
    <dbReference type="NCBI Taxonomy" id="1028688"/>
    <lineage>
        <taxon>Eukaryota</taxon>
        <taxon>Metazoa</taxon>
        <taxon>Spiralia</taxon>
        <taxon>Lophotrochozoa</taxon>
        <taxon>Mollusca</taxon>
        <taxon>Gastropoda</taxon>
        <taxon>Heterobranchia</taxon>
        <taxon>Euthyneura</taxon>
        <taxon>Panpulmonata</taxon>
        <taxon>Eupulmonata</taxon>
        <taxon>Stylommatophora</taxon>
        <taxon>Helicina</taxon>
        <taxon>Arionoidea</taxon>
        <taxon>Arionidae</taxon>
        <taxon>Arion</taxon>
    </lineage>
</organism>
<dbReference type="GO" id="GO:0008296">
    <property type="term" value="F:3'-5'-DNA exonuclease activity"/>
    <property type="evidence" value="ECO:0007669"/>
    <property type="project" value="TreeGrafter"/>
</dbReference>
<keyword evidence="4" id="KW-0378">Hydrolase</keyword>
<feature type="non-terminal residue" evidence="7">
    <location>
        <position position="93"/>
    </location>
</feature>
<dbReference type="PANTHER" id="PTHR13058">
    <property type="entry name" value="THREE PRIME REPAIR EXONUCLEASE 1, 2"/>
    <property type="match status" value="1"/>
</dbReference>
<dbReference type="PANTHER" id="PTHR13058:SF19">
    <property type="entry name" value="LD40940P"/>
    <property type="match status" value="1"/>
</dbReference>
<evidence type="ECO:0000256" key="3">
    <source>
        <dbReference type="ARBA" id="ARBA00022723"/>
    </source>
</evidence>
<keyword evidence="3" id="KW-0479">Metal-binding</keyword>
<dbReference type="InterPro" id="IPR012337">
    <property type="entry name" value="RNaseH-like_sf"/>
</dbReference>
<keyword evidence="2" id="KW-0540">Nuclease</keyword>
<proteinExistence type="predicted"/>
<dbReference type="Gene3D" id="3.30.420.10">
    <property type="entry name" value="Ribonuclease H-like superfamily/Ribonuclease H"/>
    <property type="match status" value="1"/>
</dbReference>
<dbReference type="GO" id="GO:0006308">
    <property type="term" value="P:DNA catabolic process"/>
    <property type="evidence" value="ECO:0007669"/>
    <property type="project" value="TreeGrafter"/>
</dbReference>
<evidence type="ECO:0000256" key="1">
    <source>
        <dbReference type="ARBA" id="ARBA00001946"/>
    </source>
</evidence>
<comment type="cofactor">
    <cofactor evidence="1">
        <name>Mg(2+)</name>
        <dbReference type="ChEBI" id="CHEBI:18420"/>
    </cofactor>
</comment>
<dbReference type="InterPro" id="IPR036397">
    <property type="entry name" value="RNaseH_sf"/>
</dbReference>
<evidence type="ECO:0000313" key="7">
    <source>
        <dbReference type="EMBL" id="CEK51609.1"/>
    </source>
</evidence>
<evidence type="ECO:0000256" key="5">
    <source>
        <dbReference type="ARBA" id="ARBA00022839"/>
    </source>
</evidence>
<accession>A0A0B6Y622</accession>
<gene>
    <name evidence="7" type="primary">ORF13874</name>
</gene>
<dbReference type="SUPFAM" id="SSF53098">
    <property type="entry name" value="Ribonuclease H-like"/>
    <property type="match status" value="1"/>
</dbReference>
<dbReference type="GO" id="GO:0003676">
    <property type="term" value="F:nucleic acid binding"/>
    <property type="evidence" value="ECO:0007669"/>
    <property type="project" value="InterPro"/>
</dbReference>
<name>A0A0B6Y622_9EUPU</name>
<dbReference type="EMBL" id="HACG01004744">
    <property type="protein sequence ID" value="CEK51609.1"/>
    <property type="molecule type" value="Transcribed_RNA"/>
</dbReference>
<dbReference type="GO" id="GO:0005737">
    <property type="term" value="C:cytoplasm"/>
    <property type="evidence" value="ECO:0007669"/>
    <property type="project" value="TreeGrafter"/>
</dbReference>
<sequence>ETTGLPSPGNNPSITELCFIAVTREELLTQQRTPRVRNKLLLCLNPCKHIEYSATKVTGLHNDALEDMPTFKKQAQLISMFLTNLPQPACLIA</sequence>
<dbReference type="InterPro" id="IPR040393">
    <property type="entry name" value="TREX1/2"/>
</dbReference>
<reference evidence="7" key="1">
    <citation type="submission" date="2014-12" db="EMBL/GenBank/DDBJ databases">
        <title>Insight into the proteome of Arion vulgaris.</title>
        <authorList>
            <person name="Aradska J."/>
            <person name="Bulat T."/>
            <person name="Smidak R."/>
            <person name="Sarate P."/>
            <person name="Gangsoo J."/>
            <person name="Sialana F."/>
            <person name="Bilban M."/>
            <person name="Lubec G."/>
        </authorList>
    </citation>
    <scope>NUCLEOTIDE SEQUENCE</scope>
    <source>
        <tissue evidence="7">Skin</tissue>
    </source>
</reference>
<protein>
    <submittedName>
        <fullName evidence="7">Uncharacterized protein</fullName>
    </submittedName>
</protein>
<keyword evidence="5" id="KW-0269">Exonuclease</keyword>